<dbReference type="OrthoDB" id="580957at2"/>
<dbReference type="Gene3D" id="1.25.40.10">
    <property type="entry name" value="Tetratricopeptide repeat domain"/>
    <property type="match status" value="1"/>
</dbReference>
<protein>
    <recommendedName>
        <fullName evidence="5">EML-like second beta-propeller domain-containing protein</fullName>
    </recommendedName>
</protein>
<dbReference type="PANTHER" id="PTHR19848:SF8">
    <property type="entry name" value="F-BOX AND WD REPEAT DOMAIN CONTAINING 7"/>
    <property type="match status" value="1"/>
</dbReference>
<dbReference type="Gene3D" id="2.130.10.10">
    <property type="entry name" value="YVTN repeat-like/Quinoprotein amine dehydrogenase"/>
    <property type="match status" value="6"/>
</dbReference>
<keyword evidence="4" id="KW-0802">TPR repeat</keyword>
<evidence type="ECO:0000256" key="4">
    <source>
        <dbReference type="PROSITE-ProRule" id="PRU00339"/>
    </source>
</evidence>
<dbReference type="InterPro" id="IPR036322">
    <property type="entry name" value="WD40_repeat_dom_sf"/>
</dbReference>
<dbReference type="InterPro" id="IPR011047">
    <property type="entry name" value="Quinoprotein_ADH-like_sf"/>
</dbReference>
<feature type="repeat" description="WD" evidence="3">
    <location>
        <begin position="1060"/>
        <end position="1101"/>
    </location>
</feature>
<evidence type="ECO:0000256" key="1">
    <source>
        <dbReference type="ARBA" id="ARBA00022574"/>
    </source>
</evidence>
<evidence type="ECO:0000313" key="6">
    <source>
        <dbReference type="EMBL" id="OKH12867.1"/>
    </source>
</evidence>
<dbReference type="PROSITE" id="PS00678">
    <property type="entry name" value="WD_REPEATS_1"/>
    <property type="match status" value="8"/>
</dbReference>
<dbReference type="PANTHER" id="PTHR19848">
    <property type="entry name" value="WD40 REPEAT PROTEIN"/>
    <property type="match status" value="1"/>
</dbReference>
<feature type="repeat" description="WD" evidence="3">
    <location>
        <begin position="607"/>
        <end position="639"/>
    </location>
</feature>
<feature type="repeat" description="TPR" evidence="4">
    <location>
        <begin position="1320"/>
        <end position="1353"/>
    </location>
</feature>
<feature type="repeat" description="WD" evidence="3">
    <location>
        <begin position="648"/>
        <end position="680"/>
    </location>
</feature>
<feature type="repeat" description="WD" evidence="3">
    <location>
        <begin position="936"/>
        <end position="977"/>
    </location>
</feature>
<dbReference type="SUPFAM" id="SSF48452">
    <property type="entry name" value="TPR-like"/>
    <property type="match status" value="1"/>
</dbReference>
<dbReference type="InterPro" id="IPR019734">
    <property type="entry name" value="TPR_rpt"/>
</dbReference>
<organism evidence="6 7">
    <name type="scientific">Fischerella major NIES-592</name>
    <dbReference type="NCBI Taxonomy" id="210994"/>
    <lineage>
        <taxon>Bacteria</taxon>
        <taxon>Bacillati</taxon>
        <taxon>Cyanobacteriota</taxon>
        <taxon>Cyanophyceae</taxon>
        <taxon>Nostocales</taxon>
        <taxon>Hapalosiphonaceae</taxon>
        <taxon>Fischerella</taxon>
    </lineage>
</organism>
<dbReference type="Proteomes" id="UP000186391">
    <property type="component" value="Unassembled WGS sequence"/>
</dbReference>
<keyword evidence="7" id="KW-1185">Reference proteome</keyword>
<feature type="repeat" description="WD" evidence="3">
    <location>
        <begin position="723"/>
        <end position="764"/>
    </location>
</feature>
<proteinExistence type="predicted"/>
<feature type="repeat" description="WD" evidence="3">
    <location>
        <begin position="765"/>
        <end position="806"/>
    </location>
</feature>
<feature type="repeat" description="WD" evidence="3">
    <location>
        <begin position="1144"/>
        <end position="1185"/>
    </location>
</feature>
<dbReference type="InterPro" id="IPR015943">
    <property type="entry name" value="WD40/YVTN_repeat-like_dom_sf"/>
</dbReference>
<comment type="caution">
    <text evidence="6">The sequence shown here is derived from an EMBL/GenBank/DDBJ whole genome shotgun (WGS) entry which is preliminary data.</text>
</comment>
<feature type="repeat" description="WD" evidence="3">
    <location>
        <begin position="848"/>
        <end position="889"/>
    </location>
</feature>
<feature type="repeat" description="WD" evidence="3">
    <location>
        <begin position="1102"/>
        <end position="1143"/>
    </location>
</feature>
<dbReference type="EMBL" id="MRCA01000009">
    <property type="protein sequence ID" value="OKH12867.1"/>
    <property type="molecule type" value="Genomic_DNA"/>
</dbReference>
<feature type="repeat" description="WD" evidence="3">
    <location>
        <begin position="1019"/>
        <end position="1060"/>
    </location>
</feature>
<feature type="repeat" description="WD" evidence="3">
    <location>
        <begin position="806"/>
        <end position="847"/>
    </location>
</feature>
<dbReference type="InterPro" id="IPR027417">
    <property type="entry name" value="P-loop_NTPase"/>
</dbReference>
<name>A0A1U7GX69_9CYAN</name>
<feature type="domain" description="EML-like second beta-propeller" evidence="5">
    <location>
        <begin position="1039"/>
        <end position="1177"/>
    </location>
</feature>
<dbReference type="PRINTS" id="PR00320">
    <property type="entry name" value="GPROTEINBRPT"/>
</dbReference>
<dbReference type="PROSITE" id="PS50005">
    <property type="entry name" value="TPR"/>
    <property type="match status" value="1"/>
</dbReference>
<dbReference type="InterPro" id="IPR001680">
    <property type="entry name" value="WD40_rpt"/>
</dbReference>
<dbReference type="InterPro" id="IPR011990">
    <property type="entry name" value="TPR-like_helical_dom_sf"/>
</dbReference>
<keyword evidence="2" id="KW-0677">Repeat</keyword>
<dbReference type="InterPro" id="IPR020472">
    <property type="entry name" value="WD40_PAC1"/>
</dbReference>
<dbReference type="RefSeq" id="WP_073556347.1">
    <property type="nucleotide sequence ID" value="NZ_MRCA01000009.1"/>
</dbReference>
<accession>A0A1U7GX69</accession>
<dbReference type="CDD" id="cd00200">
    <property type="entry name" value="WD40"/>
    <property type="match status" value="2"/>
</dbReference>
<dbReference type="Pfam" id="PF00400">
    <property type="entry name" value="WD40"/>
    <property type="match status" value="10"/>
</dbReference>
<dbReference type="InterPro" id="IPR019775">
    <property type="entry name" value="WD40_repeat_CS"/>
</dbReference>
<evidence type="ECO:0000256" key="3">
    <source>
        <dbReference type="PROSITE-ProRule" id="PRU00221"/>
    </source>
</evidence>
<dbReference type="InterPro" id="IPR055442">
    <property type="entry name" value="Beta-prop_EML-like_2nd"/>
</dbReference>
<dbReference type="SUPFAM" id="SSF50978">
    <property type="entry name" value="WD40 repeat-like"/>
    <property type="match status" value="1"/>
</dbReference>
<gene>
    <name evidence="6" type="ORF">NIES592_16755</name>
</gene>
<feature type="repeat" description="WD" evidence="3">
    <location>
        <begin position="890"/>
        <end position="921"/>
    </location>
</feature>
<dbReference type="PROSITE" id="PS50294">
    <property type="entry name" value="WD_REPEATS_REGION"/>
    <property type="match status" value="13"/>
</dbReference>
<sequence length="1455" mass="160139">MNAQHYPSYKYQVGGSLPANSPTYVTRQADEDLYTALLAGEFCYVLNSRQMGKSSLRVRTMQRLQQQGIACAAIDITAIGTWDITPEQWYAGVIDSLVGSLNFYNNFDLESWWSDNHLLSPVQRFSKFIEEVLLVEISQQIVIFVDEIDSVLSLGFPIEDFFAVIRNCYNQRADQPVYNRLTFVLIGVATPSDLIADKKRTPFNIGRAIELQGFRLEEVASLTQGLVGKVTNPQAVMGEILAWSGGQPFLTQKLCQLVINLTPTPLLGKERGYVEEFGENGSNPFVTRDGGEFCDFLDDREFARDILSPTRKEVYTKEWVEAVVKSHIIENWEFHDEPEHLRTIRDRILRNEQKACRWLGLYQKILQHGELECDNRPEHMELRLTGLVVEREGKLKVYNRVYEAVFNQNWVTKALADLRPYAETLEAWVASNKDESWLLGGQALQDAQAWAMSKSLSDLDYQYLAASQELDKRKMQTALEAEKQARQILESARHKARRQTYIGAGILGLSLLGAVVVAVATEQARQRAFTAIEAERLGNNAIERFKWNQIDGLLMAMEAGQSLKSLVNQKQSLVDYPAFSPILSIQDILAQIQQKNSFGDSSAFTSTSFAFSPDGKTIVLSSDNTIKLWDLTTGQVIKTLSGNESEKTMVFSPDGKIIASGGYEKTIKLWDVATGKVVKTLSSQNNSISELIFSPDGKILASRSINNIIQLWDLTTGKVIKSLSEHTDLINSIVFSPDGKILASGSSDDTIKLWDVTTGKAIKTLTGHVDRVTSVAFSPDGNMIASGSDDKTIKLWDVTTGKAKTLTGNSYSVSSVAFSPDGNTIVSGSSDRTIKLWDVTTGKATQTIHGHDSSITKVAFSPGGNLIASIGYDYKIKIWDFTNSQNIKTLNGHESGISSIGFSPDGKILASSISDNRIKLWIKLWDGNTGKATNRLLEDSAGVISVAFSPDGKTIASGSGDKTIKLWDVTTGKTITTLTGYDSYISSIGFSPDGKILASGSDNTIKLWDIATSKEIFTLSDHSGAIATLKFSPDGKILASGSSDKTIKLWDIATRKVIKTLTYGSSVTNIAFSPDGKLLAAGSSDKTIKLWDIASGKVIQTLTGHSNLVKSVVFSPDGKIVASGSNDNTIKLWNVATGKEIRTFTAHTSFVTSLAFSNDGKVLASGSADKTIKLWRLNLDDVLARGCSHLQQYFISHPETLEKLKVCQNQSLFLAAAPTLVIQGEKLATEGKYEEAVAKFQKAKKWDSKLDINPEVKAAPAFVTQGIEQAILGDFSGTFKSLKQAQKLDPKIDLDPYTEGVQDNTEFIAKQLAAEGFINKQSLIPKAQEYLKQGDFTKAVATYTEIEKLQPSKQTLANSWNSLCWEGSLRGYAKDVMFACEKAVSLIPDDGNIRDSRGLARALTGDTKGAIEDFEAYIEWIADPQAKAKRQSWVKDLKAGKNPFTPEELQKLQSE</sequence>
<evidence type="ECO:0000259" key="5">
    <source>
        <dbReference type="Pfam" id="PF23414"/>
    </source>
</evidence>
<evidence type="ECO:0000256" key="2">
    <source>
        <dbReference type="ARBA" id="ARBA00022737"/>
    </source>
</evidence>
<dbReference type="SMART" id="SM00028">
    <property type="entry name" value="TPR"/>
    <property type="match status" value="3"/>
</dbReference>
<dbReference type="SUPFAM" id="SSF50998">
    <property type="entry name" value="Quinoprotein alcohol dehydrogenase-like"/>
    <property type="match status" value="1"/>
</dbReference>
<dbReference type="Pfam" id="PF23414">
    <property type="entry name" value="Beta-prop_EML_2"/>
    <property type="match status" value="1"/>
</dbReference>
<evidence type="ECO:0000313" key="7">
    <source>
        <dbReference type="Proteomes" id="UP000186391"/>
    </source>
</evidence>
<dbReference type="PROSITE" id="PS50082">
    <property type="entry name" value="WD_REPEATS_2"/>
    <property type="match status" value="14"/>
</dbReference>
<reference evidence="6 7" key="1">
    <citation type="submission" date="2016-11" db="EMBL/GenBank/DDBJ databases">
        <title>Draft Genome Sequences of Nine Cyanobacterial Strains from Diverse Habitats.</title>
        <authorList>
            <person name="Zhu T."/>
            <person name="Hou S."/>
            <person name="Lu X."/>
            <person name="Hess W.R."/>
        </authorList>
    </citation>
    <scope>NUCLEOTIDE SEQUENCE [LARGE SCALE GENOMIC DNA]</scope>
    <source>
        <strain evidence="6 7">NIES-592</strain>
    </source>
</reference>
<feature type="repeat" description="WD" evidence="3">
    <location>
        <begin position="681"/>
        <end position="722"/>
    </location>
</feature>
<dbReference type="SUPFAM" id="SSF52540">
    <property type="entry name" value="P-loop containing nucleoside triphosphate hydrolases"/>
    <property type="match status" value="1"/>
</dbReference>
<dbReference type="Pfam" id="PF14516">
    <property type="entry name" value="AAA_35"/>
    <property type="match status" value="1"/>
</dbReference>
<dbReference type="Gene3D" id="3.40.50.300">
    <property type="entry name" value="P-loop containing nucleotide triphosphate hydrolases"/>
    <property type="match status" value="1"/>
</dbReference>
<dbReference type="SMART" id="SM00320">
    <property type="entry name" value="WD40"/>
    <property type="match status" value="14"/>
</dbReference>
<keyword evidence="1 3" id="KW-0853">WD repeat</keyword>
<feature type="repeat" description="WD" evidence="3">
    <location>
        <begin position="978"/>
        <end position="1018"/>
    </location>
</feature>